<name>A0ABR4J435_9EURO</name>
<evidence type="ECO:0000256" key="2">
    <source>
        <dbReference type="ARBA" id="ARBA00023008"/>
    </source>
</evidence>
<organism evidence="4 5">
    <name type="scientific">Aspergillus pseudoustus</name>
    <dbReference type="NCBI Taxonomy" id="1810923"/>
    <lineage>
        <taxon>Eukaryota</taxon>
        <taxon>Fungi</taxon>
        <taxon>Dikarya</taxon>
        <taxon>Ascomycota</taxon>
        <taxon>Pezizomycotina</taxon>
        <taxon>Eurotiomycetes</taxon>
        <taxon>Eurotiomycetidae</taxon>
        <taxon>Eurotiales</taxon>
        <taxon>Aspergillaceae</taxon>
        <taxon>Aspergillus</taxon>
        <taxon>Aspergillus subgen. Nidulantes</taxon>
    </lineage>
</organism>
<dbReference type="Gene3D" id="1.10.1280.10">
    <property type="entry name" value="Di-copper center containing domain from catechol oxidase"/>
    <property type="match status" value="1"/>
</dbReference>
<feature type="domain" description="Tyrosinase copper-binding" evidence="3">
    <location>
        <begin position="2"/>
        <end position="36"/>
    </location>
</feature>
<dbReference type="InterPro" id="IPR002227">
    <property type="entry name" value="Tyrosinase_Cu-bd"/>
</dbReference>
<evidence type="ECO:0000313" key="5">
    <source>
        <dbReference type="Proteomes" id="UP001610446"/>
    </source>
</evidence>
<accession>A0ABR4J435</accession>
<dbReference type="InterPro" id="IPR050316">
    <property type="entry name" value="Tyrosinase/Hemocyanin"/>
</dbReference>
<evidence type="ECO:0000259" key="3">
    <source>
        <dbReference type="Pfam" id="PF00264"/>
    </source>
</evidence>
<proteinExistence type="predicted"/>
<dbReference type="InterPro" id="IPR008922">
    <property type="entry name" value="Di-copper_centre_dom_sf"/>
</dbReference>
<dbReference type="PANTHER" id="PTHR11474:SF126">
    <property type="entry name" value="TYROSINASE-LIKE PROTEIN TYR-1-RELATED"/>
    <property type="match status" value="1"/>
</dbReference>
<dbReference type="EMBL" id="JBFXLU010000212">
    <property type="protein sequence ID" value="KAL2834804.1"/>
    <property type="molecule type" value="Genomic_DNA"/>
</dbReference>
<gene>
    <name evidence="4" type="ORF">BJY01DRAFT_252834</name>
</gene>
<keyword evidence="2" id="KW-0186">Copper</keyword>
<dbReference type="Pfam" id="PF00264">
    <property type="entry name" value="Tyrosinase"/>
    <property type="match status" value="1"/>
</dbReference>
<comment type="caution">
    <text evidence="4">The sequence shown here is derived from an EMBL/GenBank/DDBJ whole genome shotgun (WGS) entry which is preliminary data.</text>
</comment>
<evidence type="ECO:0000256" key="1">
    <source>
        <dbReference type="ARBA" id="ARBA00022723"/>
    </source>
</evidence>
<sequence>MGVGGVMYDTVGSPGEPIFFLHHNYIDHLWWQWQKQDLPARLYDRNGQNVPTPEKLELAHWDFPSDAILNYDGDPANVTTLHHTLWMVGLIPNATVADVMDLGGPLICLEYN</sequence>
<reference evidence="4 5" key="1">
    <citation type="submission" date="2024-07" db="EMBL/GenBank/DDBJ databases">
        <title>Section-level genome sequencing and comparative genomics of Aspergillus sections Usti and Cavernicolus.</title>
        <authorList>
            <consortium name="Lawrence Berkeley National Laboratory"/>
            <person name="Nybo J.L."/>
            <person name="Vesth T.C."/>
            <person name="Theobald S."/>
            <person name="Frisvad J.C."/>
            <person name="Larsen T.O."/>
            <person name="Kjaerboelling I."/>
            <person name="Rothschild-Mancinelli K."/>
            <person name="Lyhne E.K."/>
            <person name="Kogle M.E."/>
            <person name="Barry K."/>
            <person name="Clum A."/>
            <person name="Na H."/>
            <person name="Ledsgaard L."/>
            <person name="Lin J."/>
            <person name="Lipzen A."/>
            <person name="Kuo A."/>
            <person name="Riley R."/>
            <person name="Mondo S."/>
            <person name="Labutti K."/>
            <person name="Haridas S."/>
            <person name="Pangalinan J."/>
            <person name="Salamov A.A."/>
            <person name="Simmons B.A."/>
            <person name="Magnuson J.K."/>
            <person name="Chen J."/>
            <person name="Drula E."/>
            <person name="Henrissat B."/>
            <person name="Wiebenga A."/>
            <person name="Lubbers R.J."/>
            <person name="Gomes A.C."/>
            <person name="Makela M.R."/>
            <person name="Stajich J."/>
            <person name="Grigoriev I.V."/>
            <person name="Mortensen U.H."/>
            <person name="De Vries R.P."/>
            <person name="Baker S.E."/>
            <person name="Andersen M.R."/>
        </authorList>
    </citation>
    <scope>NUCLEOTIDE SEQUENCE [LARGE SCALE GENOMIC DNA]</scope>
    <source>
        <strain evidence="4 5">CBS 123904</strain>
    </source>
</reference>
<dbReference type="SUPFAM" id="SSF48056">
    <property type="entry name" value="Di-copper centre-containing domain"/>
    <property type="match status" value="1"/>
</dbReference>
<protein>
    <recommendedName>
        <fullName evidence="3">Tyrosinase copper-binding domain-containing protein</fullName>
    </recommendedName>
</protein>
<keyword evidence="1" id="KW-0479">Metal-binding</keyword>
<evidence type="ECO:0000313" key="4">
    <source>
        <dbReference type="EMBL" id="KAL2834804.1"/>
    </source>
</evidence>
<keyword evidence="5" id="KW-1185">Reference proteome</keyword>
<dbReference type="PANTHER" id="PTHR11474">
    <property type="entry name" value="TYROSINASE FAMILY MEMBER"/>
    <property type="match status" value="1"/>
</dbReference>
<dbReference type="Proteomes" id="UP001610446">
    <property type="component" value="Unassembled WGS sequence"/>
</dbReference>